<name>A0A1G6MAM7_9BACT</name>
<evidence type="ECO:0000313" key="9">
    <source>
        <dbReference type="Proteomes" id="UP000199322"/>
    </source>
</evidence>
<dbReference type="Proteomes" id="UP000199322">
    <property type="component" value="Unassembled WGS sequence"/>
</dbReference>
<evidence type="ECO:0000256" key="5">
    <source>
        <dbReference type="SAM" id="Phobius"/>
    </source>
</evidence>
<evidence type="ECO:0000313" key="8">
    <source>
        <dbReference type="EMBL" id="TGG87455.1"/>
    </source>
</evidence>
<reference evidence="7 9" key="1">
    <citation type="submission" date="2016-10" db="EMBL/GenBank/DDBJ databases">
        <authorList>
            <person name="de Groot N.N."/>
        </authorList>
    </citation>
    <scope>NUCLEOTIDE SEQUENCE [LARGE SCALE GENOMIC DNA]</scope>
    <source>
        <strain evidence="7 9">WG14</strain>
    </source>
</reference>
<feature type="domain" description="Lipopolysaccharide assembly protein A" evidence="6">
    <location>
        <begin position="22"/>
        <end position="66"/>
    </location>
</feature>
<gene>
    <name evidence="8" type="ORF">E4650_06810</name>
    <name evidence="7" type="ORF">SAMN04488588_1292</name>
</gene>
<evidence type="ECO:0000256" key="4">
    <source>
        <dbReference type="ARBA" id="ARBA00023136"/>
    </source>
</evidence>
<dbReference type="EMBL" id="FMYV01000004">
    <property type="protein sequence ID" value="SDC52632.1"/>
    <property type="molecule type" value="Genomic_DNA"/>
</dbReference>
<dbReference type="InterPro" id="IPR010445">
    <property type="entry name" value="LapA_dom"/>
</dbReference>
<evidence type="ECO:0000313" key="10">
    <source>
        <dbReference type="Proteomes" id="UP000297288"/>
    </source>
</evidence>
<proteinExistence type="predicted"/>
<dbReference type="Proteomes" id="UP000297288">
    <property type="component" value="Unassembled WGS sequence"/>
</dbReference>
<feature type="transmembrane region" description="Helical" evidence="5">
    <location>
        <begin position="38"/>
        <end position="60"/>
    </location>
</feature>
<accession>A0A1G6MAM7</accession>
<protein>
    <submittedName>
        <fullName evidence="8">DUF1049 domain-containing protein</fullName>
    </submittedName>
</protein>
<keyword evidence="1" id="KW-1003">Cell membrane</keyword>
<keyword evidence="2 5" id="KW-0812">Transmembrane</keyword>
<keyword evidence="9" id="KW-1185">Reference proteome</keyword>
<reference evidence="8 10" key="2">
    <citation type="submission" date="2019-04" db="EMBL/GenBank/DDBJ databases">
        <title>Draft genome sequence data and analysis of a Fermenting Bacterium, Geotoga petraea strain HO-Geo1, isolated from heavy-oil petroleum reservoir in Russia.</title>
        <authorList>
            <person name="Grouzdev D.S."/>
            <person name="Semenova E.M."/>
            <person name="Sokolova D.S."/>
            <person name="Tourova T.P."/>
            <person name="Poltaraus A.B."/>
            <person name="Nazina T.N."/>
        </authorList>
    </citation>
    <scope>NUCLEOTIDE SEQUENCE [LARGE SCALE GENOMIC DNA]</scope>
    <source>
        <strain evidence="8 10">HO-Geo1</strain>
    </source>
</reference>
<evidence type="ECO:0000256" key="2">
    <source>
        <dbReference type="ARBA" id="ARBA00022692"/>
    </source>
</evidence>
<dbReference type="GO" id="GO:0005886">
    <property type="term" value="C:plasma membrane"/>
    <property type="evidence" value="ECO:0007669"/>
    <property type="project" value="InterPro"/>
</dbReference>
<evidence type="ECO:0000259" key="6">
    <source>
        <dbReference type="Pfam" id="PF06305"/>
    </source>
</evidence>
<keyword evidence="3 5" id="KW-1133">Transmembrane helix</keyword>
<evidence type="ECO:0000256" key="3">
    <source>
        <dbReference type="ARBA" id="ARBA00022989"/>
    </source>
</evidence>
<dbReference type="RefSeq" id="WP_091403774.1">
    <property type="nucleotide sequence ID" value="NZ_FMYV01000004.1"/>
</dbReference>
<sequence>MQKFKITVILIVSILLLLLIIQNTNKVQTNFLWFKGEISLIILLLLTTIGGFIVGLLTSWRNDRKKKTKKED</sequence>
<dbReference type="EMBL" id="SRME01000004">
    <property type="protein sequence ID" value="TGG87455.1"/>
    <property type="molecule type" value="Genomic_DNA"/>
</dbReference>
<evidence type="ECO:0000256" key="1">
    <source>
        <dbReference type="ARBA" id="ARBA00022475"/>
    </source>
</evidence>
<organism evidence="7 9">
    <name type="scientific">Geotoga petraea</name>
    <dbReference type="NCBI Taxonomy" id="28234"/>
    <lineage>
        <taxon>Bacteria</taxon>
        <taxon>Thermotogati</taxon>
        <taxon>Thermotogota</taxon>
        <taxon>Thermotogae</taxon>
        <taxon>Petrotogales</taxon>
        <taxon>Petrotogaceae</taxon>
        <taxon>Geotoga</taxon>
    </lineage>
</organism>
<dbReference type="AlphaFoldDB" id="A0A1G6MAM7"/>
<keyword evidence="4 5" id="KW-0472">Membrane</keyword>
<evidence type="ECO:0000313" key="7">
    <source>
        <dbReference type="EMBL" id="SDC52632.1"/>
    </source>
</evidence>
<dbReference type="Pfam" id="PF06305">
    <property type="entry name" value="LapA_dom"/>
    <property type="match status" value="1"/>
</dbReference>